<reference evidence="2 3" key="1">
    <citation type="submission" date="2016-03" db="EMBL/GenBank/DDBJ databases">
        <title>Speciation and ecological success in dimly lit waters: horizontal gene transfer in a green sulfur bacteria bloom unveiled by metagenomic assembly.</title>
        <authorList>
            <person name="Llorens-Mares T."/>
            <person name="Liu Z."/>
            <person name="Allen L.Z."/>
            <person name="Rusch D.B."/>
            <person name="Craig M.T."/>
            <person name="Dupont C.L."/>
            <person name="Bryant D.A."/>
            <person name="Casamayor E.O."/>
        </authorList>
    </citation>
    <scope>NUCLEOTIDE SEQUENCE [LARGE SCALE GENOMIC DNA]</scope>
    <source>
        <strain evidence="2">CIII</strain>
    </source>
</reference>
<dbReference type="InterPro" id="IPR024047">
    <property type="entry name" value="MM3350-like_sf"/>
</dbReference>
<protein>
    <recommendedName>
        <fullName evidence="1">Plasmid pRiA4b Orf3-like domain-containing protein</fullName>
    </recommendedName>
</protein>
<dbReference type="Pfam" id="PF07929">
    <property type="entry name" value="PRiA4_ORF3"/>
    <property type="match status" value="1"/>
</dbReference>
<proteinExistence type="predicted"/>
<dbReference type="PANTHER" id="PTHR41878:SF1">
    <property type="entry name" value="TNPR PROTEIN"/>
    <property type="match status" value="1"/>
</dbReference>
<organism evidence="2 3">
    <name type="scientific">Pelodictyon luteolum</name>
    <dbReference type="NCBI Taxonomy" id="1100"/>
    <lineage>
        <taxon>Bacteria</taxon>
        <taxon>Pseudomonadati</taxon>
        <taxon>Chlorobiota</taxon>
        <taxon>Chlorobiia</taxon>
        <taxon>Chlorobiales</taxon>
        <taxon>Chlorobiaceae</taxon>
        <taxon>Chlorobium/Pelodictyon group</taxon>
        <taxon>Pelodictyon</taxon>
    </lineage>
</organism>
<evidence type="ECO:0000313" key="3">
    <source>
        <dbReference type="Proteomes" id="UP000076481"/>
    </source>
</evidence>
<dbReference type="EMBL" id="LVWG01000002">
    <property type="protein sequence ID" value="KZK75316.1"/>
    <property type="molecule type" value="Genomic_DNA"/>
</dbReference>
<evidence type="ECO:0000259" key="1">
    <source>
        <dbReference type="Pfam" id="PF07929"/>
    </source>
</evidence>
<gene>
    <name evidence="2" type="ORF">A3K90_08995</name>
</gene>
<evidence type="ECO:0000313" key="2">
    <source>
        <dbReference type="EMBL" id="KZK75316.1"/>
    </source>
</evidence>
<dbReference type="SUPFAM" id="SSF159941">
    <property type="entry name" value="MM3350-like"/>
    <property type="match status" value="1"/>
</dbReference>
<name>A0A165MJD0_PELLU</name>
<accession>A0A165MJD0</accession>
<comment type="caution">
    <text evidence="2">The sequence shown here is derived from an EMBL/GenBank/DDBJ whole genome shotgun (WGS) entry which is preliminary data.</text>
</comment>
<dbReference type="InterPro" id="IPR012912">
    <property type="entry name" value="Plasmid_pRiA4b_Orf3-like"/>
</dbReference>
<dbReference type="Proteomes" id="UP000076481">
    <property type="component" value="Unassembled WGS sequence"/>
</dbReference>
<dbReference type="PANTHER" id="PTHR41878">
    <property type="entry name" value="LEXA REPRESSOR-RELATED"/>
    <property type="match status" value="1"/>
</dbReference>
<dbReference type="AlphaFoldDB" id="A0A165MJD0"/>
<feature type="domain" description="Plasmid pRiA4b Orf3-like" evidence="1">
    <location>
        <begin position="2"/>
        <end position="172"/>
    </location>
</feature>
<sequence length="198" mass="23652">MRITLQDVQPEIWRRFMVPGSITLDRLHDVLQVVMGWDDYHVHQFTIGRTCFMEHLDPEDPGRPLDEAGYRLQDLVRRKGRRFSYIYDFGDYWEHELTLEHSRFEPRGIHYPVWCLEGEGAPPPEDVGGPDGFSEFCRVMADPRHPDHEQFRVWYGERQQPGGGFDRAKVDILQINDRLVDYQRWTRDRQLPRGEWEI</sequence>
<dbReference type="Gene3D" id="3.10.290.30">
    <property type="entry name" value="MM3350-like"/>
    <property type="match status" value="1"/>
</dbReference>